<dbReference type="InterPro" id="IPR020568">
    <property type="entry name" value="Ribosomal_Su5_D2-typ_SF"/>
</dbReference>
<evidence type="ECO:0000256" key="4">
    <source>
        <dbReference type="ARBA" id="ARBA00022840"/>
    </source>
</evidence>
<dbReference type="InterPro" id="IPR001174">
    <property type="entry name" value="HddA/FKP"/>
</dbReference>
<dbReference type="GO" id="GO:0005524">
    <property type="term" value="F:ATP binding"/>
    <property type="evidence" value="ECO:0007669"/>
    <property type="project" value="UniProtKB-KW"/>
</dbReference>
<dbReference type="Pfam" id="PF00288">
    <property type="entry name" value="GHMP_kinases_N"/>
    <property type="match status" value="1"/>
</dbReference>
<evidence type="ECO:0000256" key="2">
    <source>
        <dbReference type="ARBA" id="ARBA00022741"/>
    </source>
</evidence>
<evidence type="ECO:0000259" key="6">
    <source>
        <dbReference type="Pfam" id="PF00288"/>
    </source>
</evidence>
<dbReference type="Gene3D" id="3.30.230.120">
    <property type="match status" value="1"/>
</dbReference>
<evidence type="ECO:0000256" key="1">
    <source>
        <dbReference type="ARBA" id="ARBA00022679"/>
    </source>
</evidence>
<comment type="caution">
    <text evidence="8">The sequence shown here is derived from an EMBL/GenBank/DDBJ whole genome shotgun (WGS) entry which is preliminary data.</text>
</comment>
<dbReference type="InterPro" id="IPR052203">
    <property type="entry name" value="GHMP_Kinase-Related"/>
</dbReference>
<dbReference type="InterPro" id="IPR013750">
    <property type="entry name" value="GHMP_kinase_C_dom"/>
</dbReference>
<organism evidence="8">
    <name type="scientific">marine sediment metagenome</name>
    <dbReference type="NCBI Taxonomy" id="412755"/>
    <lineage>
        <taxon>unclassified sequences</taxon>
        <taxon>metagenomes</taxon>
        <taxon>ecological metagenomes</taxon>
    </lineage>
</organism>
<feature type="domain" description="GHMP kinase N-terminal" evidence="6">
    <location>
        <begin position="75"/>
        <end position="157"/>
    </location>
</feature>
<keyword evidence="2" id="KW-0547">Nucleotide-binding</keyword>
<keyword evidence="4" id="KW-0067">ATP-binding</keyword>
<dbReference type="PANTHER" id="PTHR32463">
    <property type="entry name" value="L-FUCOSE KINASE"/>
    <property type="match status" value="1"/>
</dbReference>
<dbReference type="GO" id="GO:0042352">
    <property type="term" value="P:GDP-L-fucose salvage"/>
    <property type="evidence" value="ECO:0007669"/>
    <property type="project" value="TreeGrafter"/>
</dbReference>
<proteinExistence type="inferred from homology"/>
<reference evidence="8" key="1">
    <citation type="journal article" date="2015" name="Nature">
        <title>Complex archaea that bridge the gap between prokaryotes and eukaryotes.</title>
        <authorList>
            <person name="Spang A."/>
            <person name="Saw J.H."/>
            <person name="Jorgensen S.L."/>
            <person name="Zaremba-Niedzwiedzka K."/>
            <person name="Martijn J."/>
            <person name="Lind A.E."/>
            <person name="van Eijk R."/>
            <person name="Schleper C."/>
            <person name="Guy L."/>
            <person name="Ettema T.J."/>
        </authorList>
    </citation>
    <scope>NUCLEOTIDE SEQUENCE</scope>
</reference>
<keyword evidence="3" id="KW-0418">Kinase</keyword>
<feature type="domain" description="GHMP kinase C-terminal" evidence="7">
    <location>
        <begin position="229"/>
        <end position="304"/>
    </location>
</feature>
<evidence type="ECO:0000259" key="7">
    <source>
        <dbReference type="Pfam" id="PF08544"/>
    </source>
</evidence>
<dbReference type="InterPro" id="IPR006204">
    <property type="entry name" value="GHMP_kinase_N_dom"/>
</dbReference>
<evidence type="ECO:0000256" key="5">
    <source>
        <dbReference type="ARBA" id="ARBA00038121"/>
    </source>
</evidence>
<dbReference type="Pfam" id="PF08544">
    <property type="entry name" value="GHMP_kinases_C"/>
    <property type="match status" value="1"/>
</dbReference>
<protein>
    <recommendedName>
        <fullName evidence="9">GHMP kinase</fullName>
    </recommendedName>
</protein>
<dbReference type="GO" id="GO:0050201">
    <property type="term" value="F:fucokinase activity"/>
    <property type="evidence" value="ECO:0007669"/>
    <property type="project" value="TreeGrafter"/>
</dbReference>
<sequence>MILVRTPLRVSFAGGGTDIPAYYEKGDVGAVTNAAIGAHIYVTVGKHWDPERIRLSYSKTEDVDEIDDLHHDLVREALEYTGSRTGIEISSIAQIPGSGTGLGSSSSYTVAVLHALAAKSGLNPSPAWLAQAACTVELERLEHPGGKQDQFVAAYGGINHMTFSPQGLVTVGRIDVPKHLLRQMDRNFPLYYTNLTRRSKRLLSQTARGLSKERLRAEAKATVGLASQAREALVDGRLPDLGEIMHEGWERKCRINENASTEEIDELYEKAIKAGAIGGKLCGAGGGGFFVFCVPEEKLEKVDQALGLRRIHVNYGVTGSQIVYRDHASF</sequence>
<dbReference type="PRINTS" id="PR00960">
    <property type="entry name" value="LMBPPROTEIN"/>
</dbReference>
<gene>
    <name evidence="8" type="ORF">LCGC14_1572580</name>
</gene>
<dbReference type="SUPFAM" id="SSF55060">
    <property type="entry name" value="GHMP Kinase, C-terminal domain"/>
    <property type="match status" value="1"/>
</dbReference>
<dbReference type="PIRSF" id="PIRSF036406">
    <property type="entry name" value="Hept_kin"/>
    <property type="match status" value="1"/>
</dbReference>
<dbReference type="AlphaFoldDB" id="A0A0F9LJQ1"/>
<evidence type="ECO:0008006" key="9">
    <source>
        <dbReference type="Google" id="ProtNLM"/>
    </source>
</evidence>
<dbReference type="InterPro" id="IPR036554">
    <property type="entry name" value="GHMP_kinase_C_sf"/>
</dbReference>
<dbReference type="InterPro" id="IPR014606">
    <property type="entry name" value="Heptose_7-P_kinase"/>
</dbReference>
<evidence type="ECO:0000313" key="8">
    <source>
        <dbReference type="EMBL" id="KKM27650.1"/>
    </source>
</evidence>
<dbReference type="EMBL" id="LAZR01012283">
    <property type="protein sequence ID" value="KKM27650.1"/>
    <property type="molecule type" value="Genomic_DNA"/>
</dbReference>
<accession>A0A0F9LJQ1</accession>
<name>A0A0F9LJQ1_9ZZZZ</name>
<comment type="similarity">
    <text evidence="5">Belongs to the GHMP kinase family.</text>
</comment>
<keyword evidence="1" id="KW-0808">Transferase</keyword>
<evidence type="ECO:0000256" key="3">
    <source>
        <dbReference type="ARBA" id="ARBA00022777"/>
    </source>
</evidence>
<dbReference type="PANTHER" id="PTHR32463:SF0">
    <property type="entry name" value="L-FUCOSE KINASE"/>
    <property type="match status" value="1"/>
</dbReference>
<dbReference type="SUPFAM" id="SSF54211">
    <property type="entry name" value="Ribosomal protein S5 domain 2-like"/>
    <property type="match status" value="1"/>
</dbReference>